<evidence type="ECO:0000259" key="1">
    <source>
        <dbReference type="PROSITE" id="PS50011"/>
    </source>
</evidence>
<organism evidence="2 3">
    <name type="scientific">Besnoitia besnoiti</name>
    <name type="common">Apicomplexan protozoan</name>
    <dbReference type="NCBI Taxonomy" id="94643"/>
    <lineage>
        <taxon>Eukaryota</taxon>
        <taxon>Sar</taxon>
        <taxon>Alveolata</taxon>
        <taxon>Apicomplexa</taxon>
        <taxon>Conoidasida</taxon>
        <taxon>Coccidia</taxon>
        <taxon>Eucoccidiorida</taxon>
        <taxon>Eimeriorina</taxon>
        <taxon>Sarcocystidae</taxon>
        <taxon>Besnoitia</taxon>
    </lineage>
</organism>
<keyword evidence="2" id="KW-0808">Transferase</keyword>
<dbReference type="RefSeq" id="XP_029216331.1">
    <property type="nucleotide sequence ID" value="XM_029360355.1"/>
</dbReference>
<feature type="domain" description="Protein kinase" evidence="1">
    <location>
        <begin position="89"/>
        <end position="423"/>
    </location>
</feature>
<evidence type="ECO:0000313" key="2">
    <source>
        <dbReference type="EMBL" id="PFH32322.1"/>
    </source>
</evidence>
<dbReference type="STRING" id="94643.A0A2A9MAA2"/>
<dbReference type="GO" id="GO:0004672">
    <property type="term" value="F:protein kinase activity"/>
    <property type="evidence" value="ECO:0007669"/>
    <property type="project" value="InterPro"/>
</dbReference>
<dbReference type="KEGG" id="bbes:BESB_016400"/>
<proteinExistence type="predicted"/>
<dbReference type="GeneID" id="40306701"/>
<protein>
    <submittedName>
        <fullName evidence="2">Rhoptry kinase family protein ROP26 (Incomplete catalytic triad)</fullName>
    </submittedName>
</protein>
<dbReference type="Gene3D" id="1.10.510.10">
    <property type="entry name" value="Transferase(Phosphotransferase) domain 1"/>
    <property type="match status" value="1"/>
</dbReference>
<gene>
    <name evidence="2" type="ORF">BESB_016400</name>
</gene>
<reference evidence="2 3" key="1">
    <citation type="submission" date="2017-09" db="EMBL/GenBank/DDBJ databases">
        <title>Genome sequencing of Besnoitia besnoiti strain Bb-Ger1.</title>
        <authorList>
            <person name="Schares G."/>
            <person name="Venepally P."/>
            <person name="Lorenzi H.A."/>
        </authorList>
    </citation>
    <scope>NUCLEOTIDE SEQUENCE [LARGE SCALE GENOMIC DNA]</scope>
    <source>
        <strain evidence="2 3">Bb-Ger1</strain>
    </source>
</reference>
<dbReference type="Proteomes" id="UP000224006">
    <property type="component" value="Chromosome X"/>
</dbReference>
<dbReference type="VEuPathDB" id="ToxoDB:BESB_016400"/>
<dbReference type="OrthoDB" id="10328519at2759"/>
<dbReference type="InterPro" id="IPR000719">
    <property type="entry name" value="Prot_kinase_dom"/>
</dbReference>
<evidence type="ECO:0000313" key="3">
    <source>
        <dbReference type="Proteomes" id="UP000224006"/>
    </source>
</evidence>
<name>A0A2A9MAA2_BESBE</name>
<dbReference type="AlphaFoldDB" id="A0A2A9MAA2"/>
<dbReference type="EMBL" id="NWUJ01000011">
    <property type="protein sequence ID" value="PFH32322.1"/>
    <property type="molecule type" value="Genomic_DNA"/>
</dbReference>
<keyword evidence="2" id="KW-0418">Kinase</keyword>
<comment type="caution">
    <text evidence="2">The sequence shown here is derived from an EMBL/GenBank/DDBJ whole genome shotgun (WGS) entry which is preliminary data.</text>
</comment>
<keyword evidence="3" id="KW-1185">Reference proteome</keyword>
<dbReference type="InterPro" id="IPR011009">
    <property type="entry name" value="Kinase-like_dom_sf"/>
</dbReference>
<accession>A0A2A9MAA2</accession>
<dbReference type="SUPFAM" id="SSF56112">
    <property type="entry name" value="Protein kinase-like (PK-like)"/>
    <property type="match status" value="1"/>
</dbReference>
<sequence length="426" mass="47072">MRSRSQAYRELLAQAASSSSHSEAAGPGAGVGERFSMMQKYRVGYPSPSDMACLKEVVVTAAGLSQPASPEVHTPMQIVKLGEDSQMYSEVVHFLGLTALVKGFMLMRIQEQPGTFAAPESVYWQPALHLGEEGDRDRLDAAALRTAVMKKYERESRLLPPEYEKHVRTVFYEFGLQFPLYICKLQRPGEPLVLELQGPGPASVNSLLNIMIAYSAADLPLYRVRLDQLSAGAADYIARQMILEIASFHALGFLHMDISDRSFFFSTSECSGRSETRRLIYLGNLGNAQRQTGVAEPFVQKGAVAYYDPQNASVFKTVPQIRPLVVYDQSRDAWAVGKLLYQVLCKGSGTPFGYVGGAASPLVIANRITAAAQRNAPIVLDNCFDPLSSLFMSELLEIMSGFLRFDSRERLLPLDAIKTYPRLFDA</sequence>
<dbReference type="GO" id="GO:0005524">
    <property type="term" value="F:ATP binding"/>
    <property type="evidence" value="ECO:0007669"/>
    <property type="project" value="InterPro"/>
</dbReference>
<dbReference type="PROSITE" id="PS50011">
    <property type="entry name" value="PROTEIN_KINASE_DOM"/>
    <property type="match status" value="1"/>
</dbReference>